<gene>
    <name evidence="12" type="ORF">RND71_044068</name>
</gene>
<dbReference type="GO" id="GO:0005681">
    <property type="term" value="C:spliceosomal complex"/>
    <property type="evidence" value="ECO:0007669"/>
    <property type="project" value="UniProtKB-KW"/>
</dbReference>
<evidence type="ECO:0000256" key="2">
    <source>
        <dbReference type="ARBA" id="ARBA00022664"/>
    </source>
</evidence>
<comment type="function">
    <text evidence="7">Subunit of the splicing factor SF3B required for 'A' complex assembly formed by the stable binding of U2 snRNP to the branchpoint sequence (BPS) in pre-mRNA. Sequence independent binding of SF3A/SF3B complex upstream of the branch site is essential, it may anchor U2 snRNP to the pre-mRNA. May also be involved in the assembly of the 'E' complex. Also belongs to the minor U12-dependent spliceosome, which is involved in the splicing of rare class of nuclear pre-mRNA intron. Required for pollen and ovule development, especially during the transition from microspore to the bicellular stage in pollen development. Involved in the accumulation of QRT1 and QRT3.</text>
</comment>
<keyword evidence="4" id="KW-0508">mRNA splicing</keyword>
<dbReference type="InterPro" id="IPR015943">
    <property type="entry name" value="WD40/YVTN_repeat-like_dom_sf"/>
</dbReference>
<dbReference type="Pfam" id="PF03178">
    <property type="entry name" value="CPSF_A"/>
    <property type="match status" value="1"/>
</dbReference>
<dbReference type="Gene3D" id="2.130.10.10">
    <property type="entry name" value="YVTN repeat-like/Quinoprotein amine dehydrogenase"/>
    <property type="match status" value="3"/>
</dbReference>
<accession>A0AAE1QP31</accession>
<dbReference type="Pfam" id="PF23726">
    <property type="entry name" value="Beta-prop_RSE1_2nd"/>
    <property type="match status" value="1"/>
</dbReference>
<dbReference type="GO" id="GO:0003676">
    <property type="term" value="F:nucleic acid binding"/>
    <property type="evidence" value="ECO:0007669"/>
    <property type="project" value="InterPro"/>
</dbReference>
<dbReference type="GO" id="GO:0006397">
    <property type="term" value="P:mRNA processing"/>
    <property type="evidence" value="ECO:0007669"/>
    <property type="project" value="UniProtKB-KW"/>
</dbReference>
<dbReference type="PANTHER" id="PTHR10644">
    <property type="entry name" value="DNA REPAIR/RNA PROCESSING CPSF FAMILY"/>
    <property type="match status" value="1"/>
</dbReference>
<dbReference type="AlphaFoldDB" id="A0AAE1QP31"/>
<name>A0AAE1QP31_9SOLA</name>
<protein>
    <recommendedName>
        <fullName evidence="14">Splicing factor 3B subunit 3</fullName>
    </recommendedName>
</protein>
<evidence type="ECO:0000313" key="13">
    <source>
        <dbReference type="Proteomes" id="UP001291623"/>
    </source>
</evidence>
<comment type="similarity">
    <text evidence="6">Belongs to the RSE1 family.</text>
</comment>
<evidence type="ECO:0000259" key="11">
    <source>
        <dbReference type="Pfam" id="PF23726"/>
    </source>
</evidence>
<evidence type="ECO:0000256" key="8">
    <source>
        <dbReference type="ARBA" id="ARBA00065480"/>
    </source>
</evidence>
<keyword evidence="3" id="KW-0747">Spliceosome</keyword>
<evidence type="ECO:0000256" key="1">
    <source>
        <dbReference type="ARBA" id="ARBA00004123"/>
    </source>
</evidence>
<keyword evidence="13" id="KW-1185">Reference proteome</keyword>
<feature type="domain" description="RSE1/DDB1/CPSF1 second beta-propeller" evidence="11">
    <location>
        <begin position="445"/>
        <end position="764"/>
    </location>
</feature>
<evidence type="ECO:0000256" key="5">
    <source>
        <dbReference type="ARBA" id="ARBA00023242"/>
    </source>
</evidence>
<dbReference type="GO" id="GO:0008380">
    <property type="term" value="P:RNA splicing"/>
    <property type="evidence" value="ECO:0007669"/>
    <property type="project" value="UniProtKB-KW"/>
</dbReference>
<feature type="domain" description="RSE1/DDB1/CPSF1 C-terminal" evidence="9">
    <location>
        <begin position="862"/>
        <end position="1182"/>
    </location>
</feature>
<evidence type="ECO:0000256" key="4">
    <source>
        <dbReference type="ARBA" id="ARBA00023187"/>
    </source>
</evidence>
<dbReference type="Gene3D" id="1.10.150.910">
    <property type="match status" value="1"/>
</dbReference>
<dbReference type="InterPro" id="IPR058543">
    <property type="entry name" value="Beta-prop_RSE1/DDB1/CPSF1_2nd"/>
</dbReference>
<comment type="subunit">
    <text evidence="8">Identified in the spliceosome C complex. Component of the U11/U12 snRNPs that are part of the U12-type spliceosome. Component of splicing factor SF3B complex.</text>
</comment>
<dbReference type="FunFam" id="1.10.150.910:FF:000002">
    <property type="entry name" value="Splicing factor 3B subunit 3"/>
    <property type="match status" value="1"/>
</dbReference>
<proteinExistence type="inferred from homology"/>
<dbReference type="InterPro" id="IPR004871">
    <property type="entry name" value="RSE1/DDB1/CPSF1_C"/>
</dbReference>
<keyword evidence="5" id="KW-0539">Nucleus</keyword>
<feature type="domain" description="RSE1/DDB1/CPSF1 first beta-propeller" evidence="10">
    <location>
        <begin position="15"/>
        <end position="401"/>
    </location>
</feature>
<evidence type="ECO:0000313" key="12">
    <source>
        <dbReference type="EMBL" id="KAK4336766.1"/>
    </source>
</evidence>
<sequence>MHLYNLTLQRSSGICFAIHGNFSGDKYQEIAIARGKILEIVKPDNSTGKIHSLISVDVFGVIRSMLAFRLTGGSKDYIAIGSDSGRIVILEYNGSKNIIEKVHQETFGKTGCRRIVPGQYLAVDPKGRAVMISAIEKQKLVYILNRDSQARLTISSPLEAHKSNTLVYHTVGIDVGFENPMFACLEMDYEEADNDPTGESAINAVQTLTFYELDLGLNHVVRKYSEPLDEHANLLIAVPGGNDGPSGVLVCSENFITYKNFGDQQDIKCSIPRRRNDLDNPDRSTLIVCSATHKTKSMFFFLVQTEQGDIFKVTLEIDEDMVTEIKMKYFDTVPVSSSIAVLRTGFLFVASEFGNHCLYQITNLGVDDGEPEFSSSSLLEENEKYLFTPRNLKNLILVDELESLSPIMYSFIGDLSNSDTSQIILACGKGPRSSLKVLKHGLEVSEMAVSELPGNPNAVWTVKKHENDDFDAYIIVSFNNATLVLSIGETVEEVTDSGFLGTTSTLACAQIGDNALVQIYPEGIRHIRADKRVNEWRSPAKRHIVKCAINHKQVIIALSGGELVYFEMDVIGQLNEYTDRKEMGCEVICMALGAVPKNEQRSRFLAVGLSDNTVRIISLDPSDCLSPLSMQALPASPESLCIVEMGLKDKSVKDLSSERLYLTVGLQNGVLLRTVIDNVSGDLSDTRTRYLGTRPVKLFTVKMQDSSAVLAISSRCWLLYYHQNRFHLTPLSYELLEFASGFSSEQCPEGIVAISSNTLRILSLEKLGTIFNQHSIPLDYTPRKFCVHYESGNIILLEMDHNALTEKSKKARKQAMAEEMVENAGDDESKEEAAAEMAAAFLSEDLDEKIFGAPKPGLGYWASQIKIINPITNKLIDKVCLEQNEAAFSIALVKFSQYGDSQFIIVGTAKNLILNPRSCEGGNLHVYHLTDNCSKLELMHVTPVEETPYAICSFQGKIAVSLGKLLRIYDLGKKKLLKKCENKHLPNIIVSLHSMGHRIYACDVQESIFFIRYKREDNQLVIFADDTLPRYITASTLLDYDTVALADKFGNICVVRLPKDTNDDVDEDPTGVKSLWDRGWLGGASQKVEAVCEFHVGETITCLQKATLIHGLAECLVYVTLSGSIGVLVPFTSLEDHDFFQNLEMHLRNENTPLCGRDHLSFRSYYFPTKGVIDGDLCEQFNSIQLTTQKNISEQLERAPTEISKKLEDIRTQYAF</sequence>
<dbReference type="FunFam" id="2.130.10.10:FF:000031">
    <property type="entry name" value="Splicing factor 3b subunit 3"/>
    <property type="match status" value="1"/>
</dbReference>
<dbReference type="Pfam" id="PF10433">
    <property type="entry name" value="Beta-prop_RSE1_1st"/>
    <property type="match status" value="1"/>
</dbReference>
<evidence type="ECO:0000256" key="7">
    <source>
        <dbReference type="ARBA" id="ARBA00055504"/>
    </source>
</evidence>
<dbReference type="InterPro" id="IPR050358">
    <property type="entry name" value="RSE1/DDB1/CFT1"/>
</dbReference>
<evidence type="ECO:0000256" key="3">
    <source>
        <dbReference type="ARBA" id="ARBA00022728"/>
    </source>
</evidence>
<evidence type="ECO:0000259" key="9">
    <source>
        <dbReference type="Pfam" id="PF03178"/>
    </source>
</evidence>
<keyword evidence="2" id="KW-0507">mRNA processing</keyword>
<dbReference type="InterPro" id="IPR036322">
    <property type="entry name" value="WD40_repeat_dom_sf"/>
</dbReference>
<dbReference type="GO" id="GO:0048481">
    <property type="term" value="P:plant ovule development"/>
    <property type="evidence" value="ECO:0007669"/>
    <property type="project" value="UniProtKB-ARBA"/>
</dbReference>
<evidence type="ECO:0008006" key="14">
    <source>
        <dbReference type="Google" id="ProtNLM"/>
    </source>
</evidence>
<dbReference type="GO" id="GO:0009846">
    <property type="term" value="P:pollen germination"/>
    <property type="evidence" value="ECO:0007669"/>
    <property type="project" value="UniProtKB-ARBA"/>
</dbReference>
<reference evidence="12" key="1">
    <citation type="submission" date="2023-12" db="EMBL/GenBank/DDBJ databases">
        <title>Genome assembly of Anisodus tanguticus.</title>
        <authorList>
            <person name="Wang Y.-J."/>
        </authorList>
    </citation>
    <scope>NUCLEOTIDE SEQUENCE</scope>
    <source>
        <strain evidence="12">KB-2021</strain>
        <tissue evidence="12">Leaf</tissue>
    </source>
</reference>
<dbReference type="InterPro" id="IPR018846">
    <property type="entry name" value="Beta-prop_RSE1/DDB1/CPSF1_1st"/>
</dbReference>
<organism evidence="12 13">
    <name type="scientific">Anisodus tanguticus</name>
    <dbReference type="NCBI Taxonomy" id="243964"/>
    <lineage>
        <taxon>Eukaryota</taxon>
        <taxon>Viridiplantae</taxon>
        <taxon>Streptophyta</taxon>
        <taxon>Embryophyta</taxon>
        <taxon>Tracheophyta</taxon>
        <taxon>Spermatophyta</taxon>
        <taxon>Magnoliopsida</taxon>
        <taxon>eudicotyledons</taxon>
        <taxon>Gunneridae</taxon>
        <taxon>Pentapetalae</taxon>
        <taxon>asterids</taxon>
        <taxon>lamiids</taxon>
        <taxon>Solanales</taxon>
        <taxon>Solanaceae</taxon>
        <taxon>Solanoideae</taxon>
        <taxon>Hyoscyameae</taxon>
        <taxon>Anisodus</taxon>
    </lineage>
</organism>
<dbReference type="EMBL" id="JAVYJV010000093">
    <property type="protein sequence ID" value="KAK4336766.1"/>
    <property type="molecule type" value="Genomic_DNA"/>
</dbReference>
<evidence type="ECO:0000256" key="6">
    <source>
        <dbReference type="ARBA" id="ARBA00038266"/>
    </source>
</evidence>
<evidence type="ECO:0000259" key="10">
    <source>
        <dbReference type="Pfam" id="PF10433"/>
    </source>
</evidence>
<dbReference type="SUPFAM" id="SSF50978">
    <property type="entry name" value="WD40 repeat-like"/>
    <property type="match status" value="2"/>
</dbReference>
<dbReference type="Proteomes" id="UP001291623">
    <property type="component" value="Unassembled WGS sequence"/>
</dbReference>
<dbReference type="FunFam" id="2.130.10.10:FF:000027">
    <property type="entry name" value="Splicing factor 3B subunit 3"/>
    <property type="match status" value="1"/>
</dbReference>
<comment type="subcellular location">
    <subcellularLocation>
        <location evidence="1">Nucleus</location>
    </subcellularLocation>
</comment>
<dbReference type="GO" id="GO:0055046">
    <property type="term" value="P:microgametogenesis"/>
    <property type="evidence" value="ECO:0007669"/>
    <property type="project" value="UniProtKB-ARBA"/>
</dbReference>
<comment type="caution">
    <text evidence="12">The sequence shown here is derived from an EMBL/GenBank/DDBJ whole genome shotgun (WGS) entry which is preliminary data.</text>
</comment>